<feature type="domain" description="DUF4136" evidence="1">
    <location>
        <begin position="21"/>
        <end position="170"/>
    </location>
</feature>
<dbReference type="InterPro" id="IPR025411">
    <property type="entry name" value="DUF4136"/>
</dbReference>
<organism evidence="2 3">
    <name type="scientific">Paucihalobacter ruber</name>
    <dbReference type="NCBI Taxonomy" id="2567861"/>
    <lineage>
        <taxon>Bacteria</taxon>
        <taxon>Pseudomonadati</taxon>
        <taxon>Bacteroidota</taxon>
        <taxon>Flavobacteriia</taxon>
        <taxon>Flavobacteriales</taxon>
        <taxon>Flavobacteriaceae</taxon>
        <taxon>Paucihalobacter</taxon>
    </lineage>
</organism>
<dbReference type="RefSeq" id="WP_140990093.1">
    <property type="nucleotide sequence ID" value="NZ_VHIQ01000003.1"/>
</dbReference>
<sequence>MKALLQFVFVICFFSCGPVINYDYEHRTDFSQYKTYNFFDDIESGMSELDENRFKEAITTVFKAKGYEMSDTPDFFVDIQSELYEVAQDGGFGVGIGGTGGNMGGGMSVGIPVSQNTTRRVIILEFLDKDRRTLFWQAVARGAYKQNASPEKRQLDFLKLVDKILSGYPPKKTAKN</sequence>
<accession>A0A506PKM7</accession>
<reference evidence="2 3" key="1">
    <citation type="submission" date="2019-06" db="EMBL/GenBank/DDBJ databases">
        <title>Flavobacteriaceae Paucihalobacterium erythroidium CWB-1, complete genome.</title>
        <authorList>
            <person name="Wu S."/>
        </authorList>
    </citation>
    <scope>NUCLEOTIDE SEQUENCE [LARGE SCALE GENOMIC DNA]</scope>
    <source>
        <strain evidence="2 3">CWB-1</strain>
    </source>
</reference>
<gene>
    <name evidence="2" type="ORF">FJ651_08565</name>
</gene>
<keyword evidence="3" id="KW-1185">Reference proteome</keyword>
<evidence type="ECO:0000259" key="1">
    <source>
        <dbReference type="Pfam" id="PF13590"/>
    </source>
</evidence>
<evidence type="ECO:0000313" key="3">
    <source>
        <dbReference type="Proteomes" id="UP000317332"/>
    </source>
</evidence>
<dbReference type="Pfam" id="PF13590">
    <property type="entry name" value="DUF4136"/>
    <property type="match status" value="1"/>
</dbReference>
<proteinExistence type="predicted"/>
<evidence type="ECO:0000313" key="2">
    <source>
        <dbReference type="EMBL" id="TPV34199.1"/>
    </source>
</evidence>
<comment type="caution">
    <text evidence="2">The sequence shown here is derived from an EMBL/GenBank/DDBJ whole genome shotgun (WGS) entry which is preliminary data.</text>
</comment>
<dbReference type="Proteomes" id="UP000317332">
    <property type="component" value="Unassembled WGS sequence"/>
</dbReference>
<name>A0A506PKM7_9FLAO</name>
<dbReference type="OrthoDB" id="1430233at2"/>
<dbReference type="Gene3D" id="3.30.160.670">
    <property type="match status" value="1"/>
</dbReference>
<dbReference type="AlphaFoldDB" id="A0A506PKM7"/>
<dbReference type="EMBL" id="VHIQ01000003">
    <property type="protein sequence ID" value="TPV34199.1"/>
    <property type="molecule type" value="Genomic_DNA"/>
</dbReference>
<protein>
    <submittedName>
        <fullName evidence="2">DUF4136 domain-containing protein</fullName>
    </submittedName>
</protein>